<dbReference type="GO" id="GO:0005737">
    <property type="term" value="C:cytoplasm"/>
    <property type="evidence" value="ECO:0007669"/>
    <property type="project" value="TreeGrafter"/>
</dbReference>
<dbReference type="InterPro" id="IPR000577">
    <property type="entry name" value="Carb_kinase_FGGY"/>
</dbReference>
<dbReference type="InterPro" id="IPR043129">
    <property type="entry name" value="ATPase_NBD"/>
</dbReference>
<dbReference type="AlphaFoldDB" id="A0A4V2QEY8"/>
<sequence length="560" mass="60294">MKTDPLVLGLDFGTDSVRALVVNASNGKEEASAVAYYPRWAKGKYCDPDKFQFRQHPLDYVESLESAIREALAKMPAGSGEAIVGIGIDTTGSTPCAIDQAGLPLALRPEFSDNPNAMFILWKDHTAIREAQEINEIAKSWGGTDFTKYEGGVYSSEWFWAKILHVLREDKAIREAAFSWVEHCDWIPALLTGMVDPLSMKRSRCAAGHKAMWHQEWGGLPDEAFLTRLDPLLAGLKGRLFTETVTSDVKVGGLTPEWAERLGMKPGTAVAVGAFDCHMGAVGAEITEATLVKIMGTSTCDVMIAAPEVIGTKLVSGICGQVDGSVIPGMIGLEAGQSAFGDVYAWFRRLIAWPLQAILPETSLIDSATAEKLRAEIESKILLKLTAEAAQLGPEETSLLALDWLNGRRTPFADQTLKGAVLGLTLGTTAPKLFRALVEATAYGAKAIVERFQEEGVQIDQVIAIGGIAKKSDFVMQITADVLNMPIKVAESEQACALGASMFGAVAGGLFATIHDAQAKLNGGFSKTYVPIPENALRYQSSYQCYLSVGKSLEKTLQAL</sequence>
<comment type="caution">
    <text evidence="12">The sequence shown here is derived from an EMBL/GenBank/DDBJ whole genome shotgun (WGS) entry which is preliminary data.</text>
</comment>
<keyword evidence="6 7" id="KW-0119">Carbohydrate metabolism</keyword>
<evidence type="ECO:0000256" key="2">
    <source>
        <dbReference type="ARBA" id="ARBA00022741"/>
    </source>
</evidence>
<keyword evidence="13" id="KW-1185">Reference proteome</keyword>
<dbReference type="GO" id="GO:0019569">
    <property type="term" value="P:L-arabinose catabolic process to D-xylulose 5-phosphate"/>
    <property type="evidence" value="ECO:0007669"/>
    <property type="project" value="UniProtKB-UniRule"/>
</dbReference>
<evidence type="ECO:0000259" key="11">
    <source>
        <dbReference type="Pfam" id="PF02782"/>
    </source>
</evidence>
<dbReference type="InterPro" id="IPR018485">
    <property type="entry name" value="FGGY_C"/>
</dbReference>
<evidence type="ECO:0000256" key="9">
    <source>
        <dbReference type="RuleBase" id="RU003455"/>
    </source>
</evidence>
<feature type="domain" description="Carbohydrate kinase FGGY C-terminal" evidence="11">
    <location>
        <begin position="293"/>
        <end position="507"/>
    </location>
</feature>
<evidence type="ECO:0000256" key="6">
    <source>
        <dbReference type="ARBA" id="ARBA00023277"/>
    </source>
</evidence>
<evidence type="ECO:0000313" key="12">
    <source>
        <dbReference type="EMBL" id="TCL69897.1"/>
    </source>
</evidence>
<feature type="domain" description="Carbohydrate kinase FGGY N-terminal" evidence="10">
    <location>
        <begin position="7"/>
        <end position="283"/>
    </location>
</feature>
<evidence type="ECO:0000313" key="13">
    <source>
        <dbReference type="Proteomes" id="UP000295008"/>
    </source>
</evidence>
<dbReference type="GO" id="GO:0005524">
    <property type="term" value="F:ATP binding"/>
    <property type="evidence" value="ECO:0007669"/>
    <property type="project" value="UniProtKB-UniRule"/>
</dbReference>
<keyword evidence="5 7" id="KW-0054">Arabinose catabolism</keyword>
<dbReference type="Pfam" id="PF02782">
    <property type="entry name" value="FGGY_C"/>
    <property type="match status" value="1"/>
</dbReference>
<dbReference type="InterPro" id="IPR005929">
    <property type="entry name" value="Ribulokinase"/>
</dbReference>
<keyword evidence="3 7" id="KW-0418">Kinase</keyword>
<keyword evidence="2 7" id="KW-0547">Nucleotide-binding</keyword>
<keyword evidence="4 7" id="KW-0067">ATP-binding</keyword>
<dbReference type="NCBIfam" id="NF003154">
    <property type="entry name" value="PRK04123.1"/>
    <property type="match status" value="1"/>
</dbReference>
<evidence type="ECO:0000256" key="7">
    <source>
        <dbReference type="HAMAP-Rule" id="MF_00520"/>
    </source>
</evidence>
<name>A0A4V2QEY8_HYDET</name>
<evidence type="ECO:0000256" key="8">
    <source>
        <dbReference type="NCBIfam" id="TIGR01234"/>
    </source>
</evidence>
<dbReference type="NCBIfam" id="TIGR01234">
    <property type="entry name" value="L-ribulokinase"/>
    <property type="match status" value="1"/>
</dbReference>
<dbReference type="Gene3D" id="1.20.58.2240">
    <property type="match status" value="1"/>
</dbReference>
<comment type="similarity">
    <text evidence="7 9">Belongs to the ribulokinase family.</text>
</comment>
<evidence type="ECO:0000259" key="10">
    <source>
        <dbReference type="Pfam" id="PF00370"/>
    </source>
</evidence>
<reference evidence="12 13" key="1">
    <citation type="submission" date="2019-03" db="EMBL/GenBank/DDBJ databases">
        <title>Genomic Encyclopedia of Type Strains, Phase IV (KMG-IV): sequencing the most valuable type-strain genomes for metagenomic binning, comparative biology and taxonomic classification.</title>
        <authorList>
            <person name="Goeker M."/>
        </authorList>
    </citation>
    <scope>NUCLEOTIDE SEQUENCE [LARGE SCALE GENOMIC DNA]</scope>
    <source>
        <strain evidence="12 13">LX-B</strain>
    </source>
</reference>
<dbReference type="EC" id="2.7.1.16" evidence="7 8"/>
<dbReference type="EMBL" id="SLUN01000011">
    <property type="protein sequence ID" value="TCL69897.1"/>
    <property type="molecule type" value="Genomic_DNA"/>
</dbReference>
<dbReference type="PANTHER" id="PTHR43435:SF4">
    <property type="entry name" value="FGGY CARBOHYDRATE KINASE DOMAIN-CONTAINING PROTEIN"/>
    <property type="match status" value="1"/>
</dbReference>
<dbReference type="Proteomes" id="UP000295008">
    <property type="component" value="Unassembled WGS sequence"/>
</dbReference>
<protein>
    <recommendedName>
        <fullName evidence="7 8">Ribulokinase</fullName>
        <ecNumber evidence="7 8">2.7.1.16</ecNumber>
    </recommendedName>
</protein>
<dbReference type="PIRSF" id="PIRSF000538">
    <property type="entry name" value="GlpK"/>
    <property type="match status" value="1"/>
</dbReference>
<dbReference type="HAMAP" id="MF_00520">
    <property type="entry name" value="Ribulokinase"/>
    <property type="match status" value="1"/>
</dbReference>
<dbReference type="RefSeq" id="WP_132014227.1">
    <property type="nucleotide sequence ID" value="NZ_SLUN01000011.1"/>
</dbReference>
<dbReference type="Gene3D" id="3.30.420.40">
    <property type="match status" value="1"/>
</dbReference>
<evidence type="ECO:0000256" key="4">
    <source>
        <dbReference type="ARBA" id="ARBA00022840"/>
    </source>
</evidence>
<dbReference type="GO" id="GO:0019150">
    <property type="term" value="F:D-ribulokinase activity"/>
    <property type="evidence" value="ECO:0007669"/>
    <property type="project" value="TreeGrafter"/>
</dbReference>
<gene>
    <name evidence="7" type="primary">araB</name>
    <name evidence="12" type="ORF">EDC14_101118</name>
</gene>
<dbReference type="PANTHER" id="PTHR43435">
    <property type="entry name" value="RIBULOKINASE"/>
    <property type="match status" value="1"/>
</dbReference>
<dbReference type="CDD" id="cd07781">
    <property type="entry name" value="ASKHA_NBD_FGGY_L-RBK"/>
    <property type="match status" value="1"/>
</dbReference>
<dbReference type="GO" id="GO:0008741">
    <property type="term" value="F:ribulokinase activity"/>
    <property type="evidence" value="ECO:0007669"/>
    <property type="project" value="UniProtKB-UniRule"/>
</dbReference>
<comment type="pathway">
    <text evidence="7 9">Carbohydrate degradation; L-arabinose degradation via L-ribulose; D-xylulose 5-phosphate from L-arabinose (bacterial route): step 2/3.</text>
</comment>
<proteinExistence type="inferred from homology"/>
<organism evidence="12 13">
    <name type="scientific">Hydrogenispora ethanolica</name>
    <dbReference type="NCBI Taxonomy" id="1082276"/>
    <lineage>
        <taxon>Bacteria</taxon>
        <taxon>Bacillati</taxon>
        <taxon>Bacillota</taxon>
        <taxon>Hydrogenispora</taxon>
    </lineage>
</organism>
<comment type="catalytic activity">
    <reaction evidence="7 9">
        <text>L-ribulose + ATP = L-ribulose 5-phosphate + ADP + H(+)</text>
        <dbReference type="Rhea" id="RHEA:22072"/>
        <dbReference type="ChEBI" id="CHEBI:15378"/>
        <dbReference type="ChEBI" id="CHEBI:16880"/>
        <dbReference type="ChEBI" id="CHEBI:30616"/>
        <dbReference type="ChEBI" id="CHEBI:58226"/>
        <dbReference type="ChEBI" id="CHEBI:456216"/>
        <dbReference type="EC" id="2.7.1.16"/>
    </reaction>
</comment>
<comment type="catalytic activity">
    <reaction evidence="7">
        <text>D-ribulose + ATP = D-ribulose 5-phosphate + ADP + H(+)</text>
        <dbReference type="Rhea" id="RHEA:17601"/>
        <dbReference type="ChEBI" id="CHEBI:15378"/>
        <dbReference type="ChEBI" id="CHEBI:17173"/>
        <dbReference type="ChEBI" id="CHEBI:30616"/>
        <dbReference type="ChEBI" id="CHEBI:58121"/>
        <dbReference type="ChEBI" id="CHEBI:456216"/>
        <dbReference type="EC" id="2.7.1.16"/>
    </reaction>
</comment>
<accession>A0A4V2QEY8</accession>
<evidence type="ECO:0000256" key="5">
    <source>
        <dbReference type="ARBA" id="ARBA00022935"/>
    </source>
</evidence>
<evidence type="ECO:0000256" key="1">
    <source>
        <dbReference type="ARBA" id="ARBA00022679"/>
    </source>
</evidence>
<dbReference type="SUPFAM" id="SSF53067">
    <property type="entry name" value="Actin-like ATPase domain"/>
    <property type="match status" value="2"/>
</dbReference>
<keyword evidence="1 7" id="KW-0808">Transferase</keyword>
<dbReference type="OrthoDB" id="9805576at2"/>
<evidence type="ECO:0000256" key="3">
    <source>
        <dbReference type="ARBA" id="ARBA00022777"/>
    </source>
</evidence>
<dbReference type="InterPro" id="IPR018484">
    <property type="entry name" value="FGGY_N"/>
</dbReference>
<dbReference type="UniPathway" id="UPA00145">
    <property type="reaction ID" value="UER00566"/>
</dbReference>
<dbReference type="Pfam" id="PF00370">
    <property type="entry name" value="FGGY_N"/>
    <property type="match status" value="1"/>
</dbReference>